<reference evidence="1 2" key="1">
    <citation type="journal article" date="2018" name="BMC Genomics">
        <title>Comparative genome analyses reveal sequence features reflecting distinct modes of host-adaptation between dicot and monocot powdery mildew.</title>
        <authorList>
            <person name="Wu Y."/>
            <person name="Ma X."/>
            <person name="Pan Z."/>
            <person name="Kale S.D."/>
            <person name="Song Y."/>
            <person name="King H."/>
            <person name="Zhang Q."/>
            <person name="Presley C."/>
            <person name="Deng X."/>
            <person name="Wei C.I."/>
            <person name="Xiao S."/>
        </authorList>
    </citation>
    <scope>NUCLEOTIDE SEQUENCE [LARGE SCALE GENOMIC DNA]</scope>
    <source>
        <strain evidence="1">UMSG3</strain>
    </source>
</reference>
<comment type="caution">
    <text evidence="1">The sequence shown here is derived from an EMBL/GenBank/DDBJ whole genome shotgun (WGS) entry which is preliminary data.</text>
</comment>
<dbReference type="AlphaFoldDB" id="A0A420HA81"/>
<evidence type="ECO:0000313" key="1">
    <source>
        <dbReference type="EMBL" id="RKF54313.1"/>
    </source>
</evidence>
<evidence type="ECO:0000313" key="2">
    <source>
        <dbReference type="Proteomes" id="UP000283383"/>
    </source>
</evidence>
<gene>
    <name evidence="1" type="ORF">GcM3_210046</name>
</gene>
<name>A0A420HA81_9PEZI</name>
<dbReference type="Proteomes" id="UP000283383">
    <property type="component" value="Unassembled WGS sequence"/>
</dbReference>
<organism evidence="1 2">
    <name type="scientific">Golovinomyces cichoracearum</name>
    <dbReference type="NCBI Taxonomy" id="62708"/>
    <lineage>
        <taxon>Eukaryota</taxon>
        <taxon>Fungi</taxon>
        <taxon>Dikarya</taxon>
        <taxon>Ascomycota</taxon>
        <taxon>Pezizomycotina</taxon>
        <taxon>Leotiomycetes</taxon>
        <taxon>Erysiphales</taxon>
        <taxon>Erysiphaceae</taxon>
        <taxon>Golovinomyces</taxon>
    </lineage>
</organism>
<protein>
    <submittedName>
        <fullName evidence="1">Uncharacterized protein</fullName>
    </submittedName>
</protein>
<proteinExistence type="predicted"/>
<sequence>MARALAEVATEENPSILSQEEIREQVEKEGIFNSYRANNPSKLTSAPPGAKQLNLKNETPLYSGFKYNQTQTAIPNVSNKGSELTDFSKN</sequence>
<keyword evidence="2" id="KW-1185">Reference proteome</keyword>
<accession>A0A420HA81</accession>
<dbReference type="EMBL" id="MCBQ01021066">
    <property type="protein sequence ID" value="RKF54313.1"/>
    <property type="molecule type" value="Genomic_DNA"/>
</dbReference>